<feature type="site" description="Important for substrate specificity" evidence="3">
    <location>
        <position position="71"/>
    </location>
</feature>
<comment type="similarity">
    <text evidence="3">Belongs to the Maf family. YhdE subfamily.</text>
</comment>
<evidence type="ECO:0000313" key="4">
    <source>
        <dbReference type="EMBL" id="UOQ48586.1"/>
    </source>
</evidence>
<comment type="catalytic activity">
    <reaction evidence="3">
        <text>dTTP + H2O = dTMP + diphosphate + H(+)</text>
        <dbReference type="Rhea" id="RHEA:28534"/>
        <dbReference type="ChEBI" id="CHEBI:15377"/>
        <dbReference type="ChEBI" id="CHEBI:15378"/>
        <dbReference type="ChEBI" id="CHEBI:33019"/>
        <dbReference type="ChEBI" id="CHEBI:37568"/>
        <dbReference type="ChEBI" id="CHEBI:63528"/>
        <dbReference type="EC" id="3.6.1.9"/>
    </reaction>
</comment>
<dbReference type="CDD" id="cd00555">
    <property type="entry name" value="Maf"/>
    <property type="match status" value="1"/>
</dbReference>
<gene>
    <name evidence="4" type="ORF">MUN88_21590</name>
</gene>
<dbReference type="NCBIfam" id="TIGR00172">
    <property type="entry name" value="maf"/>
    <property type="match status" value="1"/>
</dbReference>
<dbReference type="PANTHER" id="PTHR43213">
    <property type="entry name" value="BIFUNCTIONAL DTTP/UTP PYROPHOSPHATASE/METHYLTRANSFERASE PROTEIN-RELATED"/>
    <property type="match status" value="1"/>
</dbReference>
<comment type="function">
    <text evidence="3">Nucleoside triphosphate pyrophosphatase that hydrolyzes dTTP and UTP. May have a dual role in cell division arrest and in preventing the incorporation of modified nucleotides into cellular nucleic acids.</text>
</comment>
<dbReference type="EMBL" id="CP095072">
    <property type="protein sequence ID" value="UOQ48586.1"/>
    <property type="molecule type" value="Genomic_DNA"/>
</dbReference>
<name>A0ABY4EX19_9BACI</name>
<evidence type="ECO:0000256" key="3">
    <source>
        <dbReference type="HAMAP-Rule" id="MF_00528"/>
    </source>
</evidence>
<organism evidence="4 5">
    <name type="scientific">Gracilibacillus caseinilyticus</name>
    <dbReference type="NCBI Taxonomy" id="2932256"/>
    <lineage>
        <taxon>Bacteria</taxon>
        <taxon>Bacillati</taxon>
        <taxon>Bacillota</taxon>
        <taxon>Bacilli</taxon>
        <taxon>Bacillales</taxon>
        <taxon>Bacillaceae</taxon>
        <taxon>Gracilibacillus</taxon>
    </lineage>
</organism>
<keyword evidence="5" id="KW-1185">Reference proteome</keyword>
<dbReference type="Pfam" id="PF02545">
    <property type="entry name" value="Maf"/>
    <property type="match status" value="1"/>
</dbReference>
<reference evidence="4 5" key="1">
    <citation type="submission" date="2022-04" db="EMBL/GenBank/DDBJ databases">
        <title>Gracilibacillus sp. isolated from saltern.</title>
        <authorList>
            <person name="Won M."/>
            <person name="Lee C.-M."/>
            <person name="Woen H.-Y."/>
            <person name="Kwon S.-W."/>
        </authorList>
    </citation>
    <scope>NUCLEOTIDE SEQUENCE [LARGE SCALE GENOMIC DNA]</scope>
    <source>
        <strain evidence="4 5">SSWR10-1</strain>
    </source>
</reference>
<dbReference type="PANTHER" id="PTHR43213:SF5">
    <property type="entry name" value="BIFUNCTIONAL DTTP_UTP PYROPHOSPHATASE_METHYLTRANSFERASE PROTEIN-RELATED"/>
    <property type="match status" value="1"/>
</dbReference>
<dbReference type="InterPro" id="IPR029001">
    <property type="entry name" value="ITPase-like_fam"/>
</dbReference>
<evidence type="ECO:0000313" key="5">
    <source>
        <dbReference type="Proteomes" id="UP000831782"/>
    </source>
</evidence>
<protein>
    <recommendedName>
        <fullName evidence="3">dTTP/UTP pyrophosphatase</fullName>
        <shortName evidence="3">dTTPase/UTPase</shortName>
        <ecNumber evidence="3">3.6.1.9</ecNumber>
    </recommendedName>
    <alternativeName>
        <fullName evidence="3">Nucleoside triphosphate pyrophosphatase</fullName>
    </alternativeName>
    <alternativeName>
        <fullName evidence="3">Nucleotide pyrophosphatase</fullName>
        <shortName evidence="3">Nucleotide PPase</shortName>
    </alternativeName>
</protein>
<comment type="catalytic activity">
    <reaction evidence="3">
        <text>UTP + H2O = UMP + diphosphate + H(+)</text>
        <dbReference type="Rhea" id="RHEA:29395"/>
        <dbReference type="ChEBI" id="CHEBI:15377"/>
        <dbReference type="ChEBI" id="CHEBI:15378"/>
        <dbReference type="ChEBI" id="CHEBI:33019"/>
        <dbReference type="ChEBI" id="CHEBI:46398"/>
        <dbReference type="ChEBI" id="CHEBI:57865"/>
        <dbReference type="EC" id="3.6.1.9"/>
    </reaction>
</comment>
<keyword evidence="2 3" id="KW-0378">Hydrolase</keyword>
<feature type="site" description="Important for substrate specificity" evidence="3">
    <location>
        <position position="13"/>
    </location>
</feature>
<dbReference type="SUPFAM" id="SSF52972">
    <property type="entry name" value="ITPase-like"/>
    <property type="match status" value="1"/>
</dbReference>
<feature type="active site" description="Proton acceptor" evidence="3">
    <location>
        <position position="70"/>
    </location>
</feature>
<comment type="cofactor">
    <cofactor evidence="1 3">
        <name>a divalent metal cation</name>
        <dbReference type="ChEBI" id="CHEBI:60240"/>
    </cofactor>
</comment>
<dbReference type="Proteomes" id="UP000831782">
    <property type="component" value="Chromosome"/>
</dbReference>
<dbReference type="PIRSF" id="PIRSF006305">
    <property type="entry name" value="Maf"/>
    <property type="match status" value="1"/>
</dbReference>
<dbReference type="InterPro" id="IPR003697">
    <property type="entry name" value="Maf-like"/>
</dbReference>
<dbReference type="Gene3D" id="3.90.950.10">
    <property type="match status" value="1"/>
</dbReference>
<comment type="caution">
    <text evidence="3">Lacks conserved residue(s) required for the propagation of feature annotation.</text>
</comment>
<comment type="subcellular location">
    <subcellularLocation>
        <location evidence="3">Cytoplasm</location>
    </subcellularLocation>
</comment>
<sequence length="187" mass="21288">MLMQLILASSSPRRQQLLEQVGIPFKIRKQEVDESVITLKEPARKVEELARLKGNHVTLKDNNEVILSADTVVAYQHHIFEKPKTKEEAYSMIDSLSDSQHDVYTGVMLRSVKKTIVFVEKTAVQFWPISKKDIHTYIDTDEPYDKAGGYGIQSIGAKFVKGIVGDYYNVVGLPISRVVRSLQEFYQ</sequence>
<evidence type="ECO:0000256" key="1">
    <source>
        <dbReference type="ARBA" id="ARBA00001968"/>
    </source>
</evidence>
<dbReference type="EC" id="3.6.1.9" evidence="3"/>
<dbReference type="HAMAP" id="MF_00528">
    <property type="entry name" value="Maf"/>
    <property type="match status" value="1"/>
</dbReference>
<keyword evidence="3" id="KW-0963">Cytoplasm</keyword>
<evidence type="ECO:0000256" key="2">
    <source>
        <dbReference type="ARBA" id="ARBA00022801"/>
    </source>
</evidence>
<keyword evidence="3" id="KW-0546">Nucleotide metabolism</keyword>
<accession>A0ABY4EX19</accession>
<proteinExistence type="inferred from homology"/>
<feature type="site" description="Important for substrate specificity" evidence="3">
    <location>
        <position position="153"/>
    </location>
</feature>